<dbReference type="PANTHER" id="PTHR28260:SF1">
    <property type="entry name" value="SPINDLE POLE BODY COMPONENT SPC105"/>
    <property type="match status" value="1"/>
</dbReference>
<proteinExistence type="predicted"/>
<comment type="caution">
    <text evidence="3">The sequence shown here is derived from an EMBL/GenBank/DDBJ whole genome shotgun (WGS) entry which is preliminary data.</text>
</comment>
<evidence type="ECO:0000313" key="4">
    <source>
        <dbReference type="Proteomes" id="UP001150925"/>
    </source>
</evidence>
<dbReference type="GO" id="GO:0000776">
    <property type="term" value="C:kinetochore"/>
    <property type="evidence" value="ECO:0007669"/>
    <property type="project" value="TreeGrafter"/>
</dbReference>
<dbReference type="PANTHER" id="PTHR28260">
    <property type="entry name" value="SPINDLE POLE BODY COMPONENT SPC105"/>
    <property type="match status" value="1"/>
</dbReference>
<protein>
    <recommendedName>
        <fullName evidence="2">Spc7 kinetochore protein domain-containing protein</fullName>
    </recommendedName>
</protein>
<dbReference type="InterPro" id="IPR033338">
    <property type="entry name" value="Spc105/Spc7"/>
</dbReference>
<dbReference type="Proteomes" id="UP001150925">
    <property type="component" value="Unassembled WGS sequence"/>
</dbReference>
<dbReference type="InterPro" id="IPR027267">
    <property type="entry name" value="AH/BAR_dom_sf"/>
</dbReference>
<sequence length="471" mass="54865">FMDDLCPTVIPRPVARGSSTPERSSLHDAAKASVALLPEWELYQFLCGELEQYIEKGRQTVAKSESTFRVNNPSSILDYLLAPGYERLHLELDFKLLKEHARLQSKKIWYTWREMLLQPVLKSYEQSLQSLRDDQQSIRRFKESVQDSLPVLQRYQESLRQHIQAVKDRKLTLQKCDQEELQGLREAIREQSQVLNSCGDEFTRLQREQQDKTQRLEDLKRRKAELEQGIAQARETLAQNTFYTIGNLQERKERLDTLCGLHDVQLLELTPQRSRWCFRQRLLLTMDRTLEPTLNLAWVTPGAPFTQEEATNPVQSVGETQAVWESMLRDIETRVNSVTTHRTVYQRVQSLLDAWHHLDELQRDVAKVQVRSPTALSYVSETQSLLIKVFFSHYGSDRQFYISFWLRSPVITYPPPNLEWDLENVYGNTSLTMLKDCMTTTGPWPPGTFYPLANACRQVHTLLESLPVTKH</sequence>
<dbReference type="SMART" id="SM00787">
    <property type="entry name" value="Spc7"/>
    <property type="match status" value="1"/>
</dbReference>
<dbReference type="GO" id="GO:0034501">
    <property type="term" value="P:protein localization to kinetochore"/>
    <property type="evidence" value="ECO:0007669"/>
    <property type="project" value="TreeGrafter"/>
</dbReference>
<dbReference type="Pfam" id="PF18210">
    <property type="entry name" value="Knl1_RWD_C"/>
    <property type="match status" value="1"/>
</dbReference>
<dbReference type="Pfam" id="PF08317">
    <property type="entry name" value="Spc7"/>
    <property type="match status" value="1"/>
</dbReference>
<reference evidence="3" key="1">
    <citation type="submission" date="2022-07" db="EMBL/GenBank/DDBJ databases">
        <title>Phylogenomic reconstructions and comparative analyses of Kickxellomycotina fungi.</title>
        <authorList>
            <person name="Reynolds N.K."/>
            <person name="Stajich J.E."/>
            <person name="Barry K."/>
            <person name="Grigoriev I.V."/>
            <person name="Crous P."/>
            <person name="Smith M.E."/>
        </authorList>
    </citation>
    <scope>NUCLEOTIDE SEQUENCE</scope>
    <source>
        <strain evidence="3">RSA 1196</strain>
    </source>
</reference>
<dbReference type="EMBL" id="JANBPY010003197">
    <property type="protein sequence ID" value="KAJ1952442.1"/>
    <property type="molecule type" value="Genomic_DNA"/>
</dbReference>
<dbReference type="GO" id="GO:1990758">
    <property type="term" value="P:mitotic sister chromatid biorientation"/>
    <property type="evidence" value="ECO:0007669"/>
    <property type="project" value="TreeGrafter"/>
</dbReference>
<keyword evidence="4" id="KW-1185">Reference proteome</keyword>
<evidence type="ECO:0000313" key="3">
    <source>
        <dbReference type="EMBL" id="KAJ1952442.1"/>
    </source>
</evidence>
<feature type="domain" description="Spc7 kinetochore protein" evidence="2">
    <location>
        <begin position="1"/>
        <end position="295"/>
    </location>
</feature>
<evidence type="ECO:0000256" key="1">
    <source>
        <dbReference type="SAM" id="Coils"/>
    </source>
</evidence>
<dbReference type="InterPro" id="IPR040850">
    <property type="entry name" value="Knl1_RWD_C"/>
</dbReference>
<gene>
    <name evidence="3" type="ORF">IWQ62_006222</name>
</gene>
<name>A0A9W8AH42_9FUNG</name>
<keyword evidence="1" id="KW-0175">Coiled coil</keyword>
<organism evidence="3 4">
    <name type="scientific">Dispira parvispora</name>
    <dbReference type="NCBI Taxonomy" id="1520584"/>
    <lineage>
        <taxon>Eukaryota</taxon>
        <taxon>Fungi</taxon>
        <taxon>Fungi incertae sedis</taxon>
        <taxon>Zoopagomycota</taxon>
        <taxon>Kickxellomycotina</taxon>
        <taxon>Dimargaritomycetes</taxon>
        <taxon>Dimargaritales</taxon>
        <taxon>Dimargaritaceae</taxon>
        <taxon>Dispira</taxon>
    </lineage>
</organism>
<dbReference type="AlphaFoldDB" id="A0A9W8AH42"/>
<evidence type="ECO:0000259" key="2">
    <source>
        <dbReference type="SMART" id="SM00787"/>
    </source>
</evidence>
<feature type="non-terminal residue" evidence="3">
    <location>
        <position position="1"/>
    </location>
</feature>
<dbReference type="SUPFAM" id="SSF103657">
    <property type="entry name" value="BAR/IMD domain-like"/>
    <property type="match status" value="1"/>
</dbReference>
<dbReference type="OrthoDB" id="5592879at2759"/>
<feature type="coiled-coil region" evidence="1">
    <location>
        <begin position="202"/>
        <end position="236"/>
    </location>
</feature>
<dbReference type="InterPro" id="IPR013253">
    <property type="entry name" value="Spc7_domain"/>
</dbReference>
<accession>A0A9W8AH42</accession>
<dbReference type="GO" id="GO:0007094">
    <property type="term" value="P:mitotic spindle assembly checkpoint signaling"/>
    <property type="evidence" value="ECO:0007669"/>
    <property type="project" value="TreeGrafter"/>
</dbReference>